<feature type="region of interest" description="Disordered" evidence="3">
    <location>
        <begin position="934"/>
        <end position="953"/>
    </location>
</feature>
<evidence type="ECO:0000313" key="6">
    <source>
        <dbReference type="Proteomes" id="UP001310387"/>
    </source>
</evidence>
<keyword evidence="6" id="KW-1185">Reference proteome</keyword>
<dbReference type="Gene3D" id="1.25.40.10">
    <property type="entry name" value="Tetratricopeptide repeat domain"/>
    <property type="match status" value="1"/>
</dbReference>
<keyword evidence="1" id="KW-0547">Nucleotide-binding</keyword>
<keyword evidence="2" id="KW-0067">ATP-binding</keyword>
<feature type="domain" description="HTH luxR-type" evidence="4">
    <location>
        <begin position="873"/>
        <end position="938"/>
    </location>
</feature>
<dbReference type="PROSITE" id="PS50043">
    <property type="entry name" value="HTH_LUXR_2"/>
    <property type="match status" value="1"/>
</dbReference>
<dbReference type="Pfam" id="PF13191">
    <property type="entry name" value="AAA_16"/>
    <property type="match status" value="1"/>
</dbReference>
<dbReference type="InterPro" id="IPR027417">
    <property type="entry name" value="P-loop_NTPase"/>
</dbReference>
<evidence type="ECO:0000313" key="5">
    <source>
        <dbReference type="EMBL" id="MEG3616642.1"/>
    </source>
</evidence>
<evidence type="ECO:0000256" key="2">
    <source>
        <dbReference type="ARBA" id="ARBA00022840"/>
    </source>
</evidence>
<sequence>MRVSRVPLIGRETELATLRGLLEEATHGDGQCVVVGGEAGIGKTRLVEELLDGSGAGPAFVLRGQCADSGAGPVPYAGLEGLLRDAVTALGPEATLEAAGPAADALGVVLPELVEVRADGEAGRLPEALAALLTTLAGRRPVVVVIEDLHWSDDATRGCVARLARTAPGRRLLLVVTYRSDDVGRTHPLRAALAEIERARLATRVEVPRLAAHDVVTLFRAHLDAGAVDLEEVVDRSQGVPFYVEELATGVGVTLPESVRDLMLLRYSRLGRDAQEFCRTVAAAGQSVGHELLAAALGDEAVRDAEPAARESVEAGVLVVDADGYRFRHALMQEAVATELLPSESRRLHTAYARALETRPATIARLAEIADHWWRARVPDRALAACVAGQAAAGEYAATSTAVALGERALELWDLVADPEEVAGTTHAELMRRVAWALHVGSQAERALALARQALDEWPPEDPAGRVSAYVTLSTAAEVTGSDEGRRLLDHALEEIPDDDVAGRAALLTESARGAMMEGLEDRAIELANRGLAAAEEAGDRRLQARCVNIRAVSRVITGDMDGLEDFALDRALAGDDWDALMKHFVNASEATLRVGRAHRALEIAEEGAARARERGTGIGMRSRIEGNGIEALVDLGRWDEAAAWFERTVPLLGRSVFTVTLTELWAWLLLWRGEVEQAESVVRTYRASWERHGRIELQVRSLLTTTLADLALERGDVDEALRVVADAVADPLQRRSASSLLPILGIAARALAAAGAAGRDVDRAPYRAALADCSGWPTHGVWSAVFAAELGEGPWSAVASLGPDDGAPAYLRPYARYREGAGLLAAGDRPGGRVALESAVREAETIGCGLVARHAAGLLAGAGAASPSRRRPDEAADRLTDRERQVLELVAEGLTNGQIAERLYISRKTASVHVSAILRKLGVSSRTEAAVVARSGTAGAERVDPTGRAPSA</sequence>
<dbReference type="RefSeq" id="WP_332903108.1">
    <property type="nucleotide sequence ID" value="NZ_JBAGLP010000120.1"/>
</dbReference>
<gene>
    <name evidence="5" type="ORF">V5O49_16065</name>
</gene>
<dbReference type="EMBL" id="JBAGLP010000120">
    <property type="protein sequence ID" value="MEG3616642.1"/>
    <property type="molecule type" value="Genomic_DNA"/>
</dbReference>
<evidence type="ECO:0000259" key="4">
    <source>
        <dbReference type="PROSITE" id="PS50043"/>
    </source>
</evidence>
<dbReference type="InterPro" id="IPR016032">
    <property type="entry name" value="Sig_transdc_resp-reg_C-effctor"/>
</dbReference>
<dbReference type="SUPFAM" id="SSF48452">
    <property type="entry name" value="TPR-like"/>
    <property type="match status" value="1"/>
</dbReference>
<evidence type="ECO:0000256" key="1">
    <source>
        <dbReference type="ARBA" id="ARBA00022741"/>
    </source>
</evidence>
<reference evidence="5" key="2">
    <citation type="submission" date="2024-02" db="EMBL/GenBank/DDBJ databases">
        <authorList>
            <person name="Prathaban M."/>
            <person name="Mythili R."/>
            <person name="Sharmila Devi N."/>
            <person name="Sobanaa M."/>
            <person name="Prathiviraj R."/>
            <person name="Selvin J."/>
        </authorList>
    </citation>
    <scope>NUCLEOTIDE SEQUENCE</scope>
    <source>
        <strain evidence="5">MP1014</strain>
    </source>
</reference>
<dbReference type="InterPro" id="IPR041664">
    <property type="entry name" value="AAA_16"/>
</dbReference>
<dbReference type="InterPro" id="IPR036388">
    <property type="entry name" value="WH-like_DNA-bd_sf"/>
</dbReference>
<dbReference type="SUPFAM" id="SSF52540">
    <property type="entry name" value="P-loop containing nucleoside triphosphate hydrolases"/>
    <property type="match status" value="1"/>
</dbReference>
<reference evidence="5" key="1">
    <citation type="journal article" date="2024" name="Antonie Van Leeuwenhoek">
        <title>Isoptericola haloaureus sp. nov., a dimorphic actinobacterium isolated from mangrove sediments of southeast India, implicating biosaline agricultural significance through nitrogen fixation and salt tolerance genes.</title>
        <authorList>
            <person name="Prathaban M."/>
            <person name="Prathiviraj R."/>
            <person name="Ravichandran M."/>
            <person name="Natarajan S.D."/>
            <person name="Sobanaa M."/>
            <person name="Hari Krishna Kumar S."/>
            <person name="Chandrasekar V."/>
            <person name="Selvin J."/>
        </authorList>
    </citation>
    <scope>NUCLEOTIDE SEQUENCE</scope>
    <source>
        <strain evidence="5">MP1014</strain>
    </source>
</reference>
<dbReference type="SMART" id="SM00421">
    <property type="entry name" value="HTH_LUXR"/>
    <property type="match status" value="1"/>
</dbReference>
<comment type="caution">
    <text evidence="5">The sequence shown here is derived from an EMBL/GenBank/DDBJ whole genome shotgun (WGS) entry which is preliminary data.</text>
</comment>
<dbReference type="PRINTS" id="PR00038">
    <property type="entry name" value="HTHLUXR"/>
</dbReference>
<dbReference type="Proteomes" id="UP001310387">
    <property type="component" value="Unassembled WGS sequence"/>
</dbReference>
<dbReference type="Gene3D" id="3.40.50.300">
    <property type="entry name" value="P-loop containing nucleotide triphosphate hydrolases"/>
    <property type="match status" value="1"/>
</dbReference>
<dbReference type="InterPro" id="IPR011990">
    <property type="entry name" value="TPR-like_helical_dom_sf"/>
</dbReference>
<dbReference type="InterPro" id="IPR000792">
    <property type="entry name" value="Tscrpt_reg_LuxR_C"/>
</dbReference>
<accession>A0ABU7ZC61</accession>
<dbReference type="Gene3D" id="1.10.10.10">
    <property type="entry name" value="Winged helix-like DNA-binding domain superfamily/Winged helix DNA-binding domain"/>
    <property type="match status" value="1"/>
</dbReference>
<dbReference type="SUPFAM" id="SSF46894">
    <property type="entry name" value="C-terminal effector domain of the bipartite response regulators"/>
    <property type="match status" value="1"/>
</dbReference>
<dbReference type="CDD" id="cd06170">
    <property type="entry name" value="LuxR_C_like"/>
    <property type="match status" value="1"/>
</dbReference>
<name>A0ABU7ZC61_9MICO</name>
<dbReference type="PANTHER" id="PTHR16305">
    <property type="entry name" value="TESTICULAR SOLUBLE ADENYLYL CYCLASE"/>
    <property type="match status" value="1"/>
</dbReference>
<dbReference type="Pfam" id="PF00196">
    <property type="entry name" value="GerE"/>
    <property type="match status" value="1"/>
</dbReference>
<proteinExistence type="predicted"/>
<protein>
    <submittedName>
        <fullName evidence="5">AAA family ATPase</fullName>
    </submittedName>
</protein>
<evidence type="ECO:0000256" key="3">
    <source>
        <dbReference type="SAM" id="MobiDB-lite"/>
    </source>
</evidence>
<dbReference type="PANTHER" id="PTHR16305:SF35">
    <property type="entry name" value="TRANSCRIPTIONAL ACTIVATOR DOMAIN"/>
    <property type="match status" value="1"/>
</dbReference>
<organism evidence="5 6">
    <name type="scientific">Isoptericola haloaureus</name>
    <dbReference type="NCBI Taxonomy" id="1542902"/>
    <lineage>
        <taxon>Bacteria</taxon>
        <taxon>Bacillati</taxon>
        <taxon>Actinomycetota</taxon>
        <taxon>Actinomycetes</taxon>
        <taxon>Micrococcales</taxon>
        <taxon>Promicromonosporaceae</taxon>
        <taxon>Isoptericola</taxon>
    </lineage>
</organism>